<keyword evidence="2" id="KW-1185">Reference proteome</keyword>
<dbReference type="EMBL" id="CP020773">
    <property type="protein sequence ID" value="ARJ51491.1"/>
    <property type="molecule type" value="Genomic_DNA"/>
</dbReference>
<dbReference type="Proteomes" id="UP000242864">
    <property type="component" value="Chromosome"/>
</dbReference>
<organism evidence="1 2">
    <name type="scientific">Staphylococcus lutrae</name>
    <dbReference type="NCBI Taxonomy" id="155085"/>
    <lineage>
        <taxon>Bacteria</taxon>
        <taxon>Bacillati</taxon>
        <taxon>Bacillota</taxon>
        <taxon>Bacilli</taxon>
        <taxon>Bacillales</taxon>
        <taxon>Staphylococcaceae</taxon>
        <taxon>Staphylococcus</taxon>
    </lineage>
</organism>
<sequence length="190" mass="22473">MDAQVEDFLRNTSYTGAYVAVFADQSALYSDEACTQKVVINDVASTICLVRYEFEKGQKLAIQDKTETYFVHKQQVELLLYVDWQSSQNQIQLAHFDKEWKTFQLDTPMHEKVCPHQNSWLHIAQHLNVLQAVQERQHRFIVQKVLGDAIEKRHFVAQLIEQRETLKTRYLKLRHSKLGKIQIKLWERRS</sequence>
<gene>
    <name evidence="1" type="ORF">B5P37_09310</name>
</gene>
<dbReference type="RefSeq" id="WP_085237953.1">
    <property type="nucleotide sequence ID" value="NZ_CP020773.1"/>
</dbReference>
<name>A0AAC9RTM5_9STAP</name>
<reference evidence="1 2" key="1">
    <citation type="submission" date="2017-04" db="EMBL/GenBank/DDBJ databases">
        <authorList>
            <person name="Veseli I.A."/>
            <person name="Tang C."/>
            <person name="Pombert J.-F."/>
        </authorList>
    </citation>
    <scope>NUCLEOTIDE SEQUENCE [LARGE SCALE GENOMIC DNA]</scope>
    <source>
        <strain evidence="1 2">ATCC 700373</strain>
    </source>
</reference>
<protein>
    <submittedName>
        <fullName evidence="1">Uncharacterized protein</fullName>
    </submittedName>
</protein>
<proteinExistence type="predicted"/>
<evidence type="ECO:0000313" key="2">
    <source>
        <dbReference type="Proteomes" id="UP000242864"/>
    </source>
</evidence>
<dbReference type="AlphaFoldDB" id="A0AAC9RTM5"/>
<evidence type="ECO:0000313" key="1">
    <source>
        <dbReference type="EMBL" id="ARJ51491.1"/>
    </source>
</evidence>
<accession>A0AAC9RTM5</accession>
<dbReference type="KEGG" id="slz:B5P37_09310"/>